<dbReference type="Proteomes" id="UP001497472">
    <property type="component" value="Unassembled WGS sequence"/>
</dbReference>
<gene>
    <name evidence="2" type="ORF">LNINA_LOCUS8467</name>
</gene>
<sequence length="92" mass="9970">MIFSIAFITAVVHCEPPVYRPSYQNGYTRPVSSYLPPATGYTPPNNYLPPNTGYPSDFNGNGQGFVQGHHHGHGQGHGHNHGHGDESEVVSI</sequence>
<keyword evidence="3" id="KW-1185">Reference proteome</keyword>
<accession>A0AAV1JIY3</accession>
<feature type="region of interest" description="Disordered" evidence="1">
    <location>
        <begin position="40"/>
        <end position="92"/>
    </location>
</feature>
<evidence type="ECO:0000256" key="1">
    <source>
        <dbReference type="SAM" id="MobiDB-lite"/>
    </source>
</evidence>
<proteinExistence type="predicted"/>
<dbReference type="EMBL" id="CAVLEF010000011">
    <property type="protein sequence ID" value="CAK1549139.1"/>
    <property type="molecule type" value="Genomic_DNA"/>
</dbReference>
<comment type="caution">
    <text evidence="2">The sequence shown here is derived from an EMBL/GenBank/DDBJ whole genome shotgun (WGS) entry which is preliminary data.</text>
</comment>
<evidence type="ECO:0000313" key="3">
    <source>
        <dbReference type="Proteomes" id="UP001497472"/>
    </source>
</evidence>
<feature type="compositionally biased region" description="Low complexity" evidence="1">
    <location>
        <begin position="40"/>
        <end position="55"/>
    </location>
</feature>
<reference evidence="2 3" key="1">
    <citation type="submission" date="2023-11" db="EMBL/GenBank/DDBJ databases">
        <authorList>
            <person name="Okamura Y."/>
        </authorList>
    </citation>
    <scope>NUCLEOTIDE SEQUENCE [LARGE SCALE GENOMIC DNA]</scope>
</reference>
<dbReference type="AlphaFoldDB" id="A0AAV1JIY3"/>
<organism evidence="2 3">
    <name type="scientific">Leptosia nina</name>
    <dbReference type="NCBI Taxonomy" id="320188"/>
    <lineage>
        <taxon>Eukaryota</taxon>
        <taxon>Metazoa</taxon>
        <taxon>Ecdysozoa</taxon>
        <taxon>Arthropoda</taxon>
        <taxon>Hexapoda</taxon>
        <taxon>Insecta</taxon>
        <taxon>Pterygota</taxon>
        <taxon>Neoptera</taxon>
        <taxon>Endopterygota</taxon>
        <taxon>Lepidoptera</taxon>
        <taxon>Glossata</taxon>
        <taxon>Ditrysia</taxon>
        <taxon>Papilionoidea</taxon>
        <taxon>Pieridae</taxon>
        <taxon>Pierinae</taxon>
        <taxon>Leptosia</taxon>
    </lineage>
</organism>
<protein>
    <submittedName>
        <fullName evidence="2">Uncharacterized protein</fullName>
    </submittedName>
</protein>
<evidence type="ECO:0000313" key="2">
    <source>
        <dbReference type="EMBL" id="CAK1549139.1"/>
    </source>
</evidence>
<feature type="compositionally biased region" description="Basic residues" evidence="1">
    <location>
        <begin position="68"/>
        <end position="81"/>
    </location>
</feature>
<name>A0AAV1JIY3_9NEOP</name>